<comment type="caution">
    <text evidence="3">The sequence shown here is derived from an EMBL/GenBank/DDBJ whole genome shotgun (WGS) entry which is preliminary data.</text>
</comment>
<proteinExistence type="predicted"/>
<feature type="transmembrane region" description="Helical" evidence="2">
    <location>
        <begin position="310"/>
        <end position="335"/>
    </location>
</feature>
<dbReference type="AlphaFoldDB" id="A0AAV1Z972"/>
<keyword evidence="2" id="KW-0472">Membrane</keyword>
<keyword evidence="4" id="KW-1185">Reference proteome</keyword>
<keyword evidence="2" id="KW-1133">Transmembrane helix</keyword>
<reference evidence="3 4" key="1">
    <citation type="submission" date="2024-04" db="EMBL/GenBank/DDBJ databases">
        <authorList>
            <person name="Rising A."/>
            <person name="Reimegard J."/>
            <person name="Sonavane S."/>
            <person name="Akerstrom W."/>
            <person name="Nylinder S."/>
            <person name="Hedman E."/>
            <person name="Kallberg Y."/>
        </authorList>
    </citation>
    <scope>NUCLEOTIDE SEQUENCE [LARGE SCALE GENOMIC DNA]</scope>
</reference>
<dbReference type="Proteomes" id="UP001497382">
    <property type="component" value="Unassembled WGS sequence"/>
</dbReference>
<evidence type="ECO:0000256" key="1">
    <source>
        <dbReference type="SAM" id="MobiDB-lite"/>
    </source>
</evidence>
<evidence type="ECO:0000313" key="4">
    <source>
        <dbReference type="Proteomes" id="UP001497382"/>
    </source>
</evidence>
<feature type="region of interest" description="Disordered" evidence="1">
    <location>
        <begin position="1"/>
        <end position="88"/>
    </location>
</feature>
<accession>A0AAV1Z972</accession>
<feature type="compositionally biased region" description="Polar residues" evidence="1">
    <location>
        <begin position="1"/>
        <end position="10"/>
    </location>
</feature>
<dbReference type="EMBL" id="CAXIEN010000024">
    <property type="protein sequence ID" value="CAL1266748.1"/>
    <property type="molecule type" value="Genomic_DNA"/>
</dbReference>
<feature type="transmembrane region" description="Helical" evidence="2">
    <location>
        <begin position="244"/>
        <end position="263"/>
    </location>
</feature>
<evidence type="ECO:0000256" key="2">
    <source>
        <dbReference type="SAM" id="Phobius"/>
    </source>
</evidence>
<organism evidence="3 4">
    <name type="scientific">Larinioides sclopetarius</name>
    <dbReference type="NCBI Taxonomy" id="280406"/>
    <lineage>
        <taxon>Eukaryota</taxon>
        <taxon>Metazoa</taxon>
        <taxon>Ecdysozoa</taxon>
        <taxon>Arthropoda</taxon>
        <taxon>Chelicerata</taxon>
        <taxon>Arachnida</taxon>
        <taxon>Araneae</taxon>
        <taxon>Araneomorphae</taxon>
        <taxon>Entelegynae</taxon>
        <taxon>Araneoidea</taxon>
        <taxon>Araneidae</taxon>
        <taxon>Larinioides</taxon>
    </lineage>
</organism>
<name>A0AAV1Z972_9ARAC</name>
<evidence type="ECO:0000313" key="3">
    <source>
        <dbReference type="EMBL" id="CAL1266748.1"/>
    </source>
</evidence>
<keyword evidence="2" id="KW-0812">Transmembrane</keyword>
<protein>
    <submittedName>
        <fullName evidence="3">Uncharacterized protein</fullName>
    </submittedName>
</protein>
<feature type="transmembrane region" description="Helical" evidence="2">
    <location>
        <begin position="350"/>
        <end position="372"/>
    </location>
</feature>
<sequence>METAYTSNERTPLLGDGTATNKHRKLHRISAISSEQTPIDGNHKAFNEQAPPEGNHSIKPEESLPFGEGTSSNSDTNPLVPCPTTVERETNEVPLEEIVQAMCSAWQRNRGRRREVELNFFTTKELYALHLAWKNVTRGRHCSSQPHIIAEALAAAIEDVLQPRRDEDERYIYVHIGKTMEKGILTVNLLREWERITKGFRFPGRYIETIFVDSDVQPLAVSEFGLRQVELYDKFRGFIQNARLQIILHTLLIIWPVSILIVGSKYMDCLVSQCLSYLLIILGCVGCSAILIRLALMYLTSRAQYPYDWFWEWIVLRVIEFTFFIVFIVEAIYFFNFPITELDPNHCVKTFYSAALVVNCVSIALVSAYVLIYSIKICAYQFDFWHWILRRL</sequence>
<feature type="transmembrane region" description="Helical" evidence="2">
    <location>
        <begin position="275"/>
        <end position="298"/>
    </location>
</feature>
<gene>
    <name evidence="3" type="ORF">LARSCL_LOCUS3270</name>
</gene>